<dbReference type="Pfam" id="PF02771">
    <property type="entry name" value="Acyl-CoA_dh_N"/>
    <property type="match status" value="1"/>
</dbReference>
<evidence type="ECO:0000256" key="3">
    <source>
        <dbReference type="ARBA" id="ARBA00022630"/>
    </source>
</evidence>
<dbReference type="EMBL" id="QNRH01000002">
    <property type="protein sequence ID" value="RBO97379.1"/>
    <property type="molecule type" value="Genomic_DNA"/>
</dbReference>
<reference evidence="10 11" key="1">
    <citation type="submission" date="2018-06" db="EMBL/GenBank/DDBJ databases">
        <title>Genomic Encyclopedia of Type Strains, Phase IV (KMG-IV): sequencing the most valuable type-strain genomes for metagenomic binning, comparative biology and taxonomic classification.</title>
        <authorList>
            <person name="Goeker M."/>
        </authorList>
    </citation>
    <scope>NUCLEOTIDE SEQUENCE [LARGE SCALE GENOMIC DNA]</scope>
    <source>
        <strain evidence="10 11">DSM 25619</strain>
    </source>
</reference>
<evidence type="ECO:0000313" key="11">
    <source>
        <dbReference type="Proteomes" id="UP000252893"/>
    </source>
</evidence>
<keyword evidence="4 6" id="KW-0274">FAD</keyword>
<dbReference type="SUPFAM" id="SSF47203">
    <property type="entry name" value="Acyl-CoA dehydrogenase C-terminal domain-like"/>
    <property type="match status" value="1"/>
</dbReference>
<keyword evidence="3 6" id="KW-0285">Flavoprotein</keyword>
<evidence type="ECO:0000256" key="4">
    <source>
        <dbReference type="ARBA" id="ARBA00022827"/>
    </source>
</evidence>
<gene>
    <name evidence="10" type="ORF">DFR47_102161</name>
</gene>
<accession>A0A366E6H4</accession>
<dbReference type="FunFam" id="2.40.110.10:FF:000011">
    <property type="entry name" value="Acyl-CoA dehydrogenase FadE34"/>
    <property type="match status" value="1"/>
</dbReference>
<dbReference type="InterPro" id="IPR009075">
    <property type="entry name" value="AcylCo_DH/oxidase_C"/>
</dbReference>
<keyword evidence="11" id="KW-1185">Reference proteome</keyword>
<dbReference type="PANTHER" id="PTHR43292">
    <property type="entry name" value="ACYL-COA DEHYDROGENASE"/>
    <property type="match status" value="1"/>
</dbReference>
<evidence type="ECO:0000259" key="9">
    <source>
        <dbReference type="Pfam" id="PF02771"/>
    </source>
</evidence>
<dbReference type="AlphaFoldDB" id="A0A366E6H4"/>
<evidence type="ECO:0000256" key="6">
    <source>
        <dbReference type="RuleBase" id="RU362125"/>
    </source>
</evidence>
<feature type="domain" description="Acyl-CoA dehydrogenase/oxidase N-terminal" evidence="9">
    <location>
        <begin position="6"/>
        <end position="117"/>
    </location>
</feature>
<dbReference type="Gene3D" id="1.20.140.10">
    <property type="entry name" value="Butyryl-CoA Dehydrogenase, subunit A, domain 3"/>
    <property type="match status" value="1"/>
</dbReference>
<evidence type="ECO:0000313" key="10">
    <source>
        <dbReference type="EMBL" id="RBO97379.1"/>
    </source>
</evidence>
<comment type="cofactor">
    <cofactor evidence="1 6">
        <name>FAD</name>
        <dbReference type="ChEBI" id="CHEBI:57692"/>
    </cofactor>
</comment>
<dbReference type="InterPro" id="IPR036250">
    <property type="entry name" value="AcylCo_DH-like_C"/>
</dbReference>
<evidence type="ECO:0000256" key="5">
    <source>
        <dbReference type="ARBA" id="ARBA00023002"/>
    </source>
</evidence>
<dbReference type="GO" id="GO:0005886">
    <property type="term" value="C:plasma membrane"/>
    <property type="evidence" value="ECO:0007669"/>
    <property type="project" value="TreeGrafter"/>
</dbReference>
<evidence type="ECO:0000256" key="1">
    <source>
        <dbReference type="ARBA" id="ARBA00001974"/>
    </source>
</evidence>
<organism evidence="10 11">
    <name type="scientific">Pseudochrobactrum asaccharolyticum</name>
    <dbReference type="NCBI Taxonomy" id="354351"/>
    <lineage>
        <taxon>Bacteria</taxon>
        <taxon>Pseudomonadati</taxon>
        <taxon>Pseudomonadota</taxon>
        <taxon>Alphaproteobacteria</taxon>
        <taxon>Hyphomicrobiales</taxon>
        <taxon>Brucellaceae</taxon>
        <taxon>Pseudochrobactrum</taxon>
    </lineage>
</organism>
<dbReference type="Proteomes" id="UP000252893">
    <property type="component" value="Unassembled WGS sequence"/>
</dbReference>
<dbReference type="Gene3D" id="2.40.110.10">
    <property type="entry name" value="Butyryl-CoA Dehydrogenase, subunit A, domain 2"/>
    <property type="match status" value="1"/>
</dbReference>
<name>A0A366E6H4_9HYPH</name>
<dbReference type="RefSeq" id="WP_113943401.1">
    <property type="nucleotide sequence ID" value="NZ_JBHEEG010000002.1"/>
</dbReference>
<dbReference type="InterPro" id="IPR013786">
    <property type="entry name" value="AcylCoA_DH/ox_N"/>
</dbReference>
<evidence type="ECO:0000259" key="8">
    <source>
        <dbReference type="Pfam" id="PF02770"/>
    </source>
</evidence>
<dbReference type="Pfam" id="PF00441">
    <property type="entry name" value="Acyl-CoA_dh_1"/>
    <property type="match status" value="1"/>
</dbReference>
<dbReference type="Pfam" id="PF02770">
    <property type="entry name" value="Acyl-CoA_dh_M"/>
    <property type="match status" value="1"/>
</dbReference>
<comment type="similarity">
    <text evidence="2 6">Belongs to the acyl-CoA dehydrogenase family.</text>
</comment>
<dbReference type="InterPro" id="IPR046373">
    <property type="entry name" value="Acyl-CoA_Oxase/DH_mid-dom_sf"/>
</dbReference>
<dbReference type="Gene3D" id="1.10.540.10">
    <property type="entry name" value="Acyl-CoA dehydrogenase/oxidase, N-terminal domain"/>
    <property type="match status" value="1"/>
</dbReference>
<evidence type="ECO:0000256" key="2">
    <source>
        <dbReference type="ARBA" id="ARBA00009347"/>
    </source>
</evidence>
<dbReference type="InterPro" id="IPR052161">
    <property type="entry name" value="Mycobact_Acyl-CoA_DH"/>
</dbReference>
<dbReference type="OrthoDB" id="9775090at2"/>
<feature type="domain" description="Acyl-CoA dehydrogenase/oxidase C-terminal" evidence="7">
    <location>
        <begin position="231"/>
        <end position="388"/>
    </location>
</feature>
<dbReference type="InterPro" id="IPR037069">
    <property type="entry name" value="AcylCoA_DH/ox_N_sf"/>
</dbReference>
<feature type="domain" description="Acyl-CoA oxidase/dehydrogenase middle" evidence="8">
    <location>
        <begin position="125"/>
        <end position="219"/>
    </location>
</feature>
<dbReference type="GO" id="GO:0016627">
    <property type="term" value="F:oxidoreductase activity, acting on the CH-CH group of donors"/>
    <property type="evidence" value="ECO:0007669"/>
    <property type="project" value="InterPro"/>
</dbReference>
<dbReference type="InterPro" id="IPR006091">
    <property type="entry name" value="Acyl-CoA_Oxase/DH_mid-dom"/>
</dbReference>
<keyword evidence="5 6" id="KW-0560">Oxidoreductase</keyword>
<dbReference type="PANTHER" id="PTHR43292:SF3">
    <property type="entry name" value="ACYL-COA DEHYDROGENASE FADE29"/>
    <property type="match status" value="1"/>
</dbReference>
<dbReference type="InterPro" id="IPR009100">
    <property type="entry name" value="AcylCoA_DH/oxidase_NM_dom_sf"/>
</dbReference>
<protein>
    <submittedName>
        <fullName evidence="10">Alkylation response protein AidB-like acyl-CoA dehydrogenase</fullName>
    </submittedName>
</protein>
<sequence>MGLQITDADRAFAADARAYLRANLPEALAYKVRHNIRLTKEDLTGWQEVLAARNWYAIGWSKEMGGAGLTPVQRYLFEQEYGAICAPHPCQFGIAMAGPVIHSFGNDEQRARFLPDIRENRTFWCQGYSEPGAGSDLASLATSAVRDGDHYVVNGQKIWTTWAQWADWIFCLVRTHKGERPQQGISFLLIDMRTPGITVRPIRTLDGEAEFNEVFFNDVRVPVENLIGTEGEGWGYGKYLLEYERFSMSGAARSKRILGELKEDAARLGVANDPLLQDRMTRIEIQRLALEHMELKLLSQSEAGENPGPEASKLKIRGTEIAQALAQLRLDIFSSQVLPYSEAFLDGEADAENPAAAGAAAAWLNLRKLTIWGGSNEIQRMILAKQVLGLR</sequence>
<dbReference type="SUPFAM" id="SSF56645">
    <property type="entry name" value="Acyl-CoA dehydrogenase NM domain-like"/>
    <property type="match status" value="1"/>
</dbReference>
<proteinExistence type="inferred from homology"/>
<comment type="caution">
    <text evidence="10">The sequence shown here is derived from an EMBL/GenBank/DDBJ whole genome shotgun (WGS) entry which is preliminary data.</text>
</comment>
<evidence type="ECO:0000259" key="7">
    <source>
        <dbReference type="Pfam" id="PF00441"/>
    </source>
</evidence>
<dbReference type="GO" id="GO:0050660">
    <property type="term" value="F:flavin adenine dinucleotide binding"/>
    <property type="evidence" value="ECO:0007669"/>
    <property type="project" value="InterPro"/>
</dbReference>